<accession>A0A6I4UNZ1</accession>
<dbReference type="OrthoDB" id="9924642at2"/>
<evidence type="ECO:0000313" key="2">
    <source>
        <dbReference type="EMBL" id="MXP39247.1"/>
    </source>
</evidence>
<sequence length="122" mass="13312">MNPIGLMLVLLAPALMDDQFNCPQIAGKVIVDQQAMNRATPMHLDRLAPSPWVIDYACAVDANGRMTRCRFASRQALTPAQKQLMLRIMPRMMAAVSTDVPNQRCVAGKMTFAVPPAPSSGE</sequence>
<evidence type="ECO:0008006" key="5">
    <source>
        <dbReference type="Google" id="ProtNLM"/>
    </source>
</evidence>
<dbReference type="EMBL" id="JACICE010000002">
    <property type="protein sequence ID" value="MBB3775654.1"/>
    <property type="molecule type" value="Genomic_DNA"/>
</dbReference>
<reference evidence="1 4" key="2">
    <citation type="submission" date="2020-08" db="EMBL/GenBank/DDBJ databases">
        <title>Genomic Encyclopedia of Type Strains, Phase IV (KMG-IV): sequencing the most valuable type-strain genomes for metagenomic binning, comparative biology and taxonomic classification.</title>
        <authorList>
            <person name="Goeker M."/>
        </authorList>
    </citation>
    <scope>NUCLEOTIDE SEQUENCE [LARGE SCALE GENOMIC DNA]</scope>
    <source>
        <strain evidence="1 4">DSM 8510</strain>
    </source>
</reference>
<comment type="caution">
    <text evidence="2">The sequence shown here is derived from an EMBL/GenBank/DDBJ whole genome shotgun (WGS) entry which is preliminary data.</text>
</comment>
<organism evidence="2 3">
    <name type="scientific">Erythrobacter ramosus</name>
    <dbReference type="NCBI Taxonomy" id="35811"/>
    <lineage>
        <taxon>Bacteria</taxon>
        <taxon>Pseudomonadati</taxon>
        <taxon>Pseudomonadota</taxon>
        <taxon>Alphaproteobacteria</taxon>
        <taxon>Sphingomonadales</taxon>
        <taxon>Erythrobacteraceae</taxon>
        <taxon>Erythrobacter/Porphyrobacter group</taxon>
        <taxon>Erythrobacter</taxon>
    </lineage>
</organism>
<dbReference type="RefSeq" id="WP_160761302.1">
    <property type="nucleotide sequence ID" value="NZ_BAAADZ010000010.1"/>
</dbReference>
<evidence type="ECO:0000313" key="3">
    <source>
        <dbReference type="Proteomes" id="UP000430021"/>
    </source>
</evidence>
<name>A0A6I4UNZ1_9SPHN</name>
<dbReference type="EMBL" id="WTYB01000002">
    <property type="protein sequence ID" value="MXP39247.1"/>
    <property type="molecule type" value="Genomic_DNA"/>
</dbReference>
<reference evidence="2 3" key="1">
    <citation type="submission" date="2019-12" db="EMBL/GenBank/DDBJ databases">
        <title>Genomic-based taxomic classification of the family Erythrobacteraceae.</title>
        <authorList>
            <person name="Xu L."/>
        </authorList>
    </citation>
    <scope>NUCLEOTIDE SEQUENCE [LARGE SCALE GENOMIC DNA]</scope>
    <source>
        <strain evidence="2 3">JCM 10282</strain>
    </source>
</reference>
<protein>
    <recommendedName>
        <fullName evidence="5">TonB C-terminal domain-containing protein</fullName>
    </recommendedName>
</protein>
<dbReference type="AlphaFoldDB" id="A0A6I4UNZ1"/>
<dbReference type="Proteomes" id="UP000430021">
    <property type="component" value="Unassembled WGS sequence"/>
</dbReference>
<keyword evidence="4" id="KW-1185">Reference proteome</keyword>
<evidence type="ECO:0000313" key="1">
    <source>
        <dbReference type="EMBL" id="MBB3775654.1"/>
    </source>
</evidence>
<gene>
    <name evidence="1" type="ORF">FHS52_001623</name>
    <name evidence="2" type="ORF">GRI59_11585</name>
</gene>
<evidence type="ECO:0000313" key="4">
    <source>
        <dbReference type="Proteomes" id="UP000548685"/>
    </source>
</evidence>
<dbReference type="Proteomes" id="UP000548685">
    <property type="component" value="Unassembled WGS sequence"/>
</dbReference>
<proteinExistence type="predicted"/>